<gene>
    <name evidence="2" type="ORF">TBK1r_07000</name>
</gene>
<dbReference type="Proteomes" id="UP000318081">
    <property type="component" value="Chromosome"/>
</dbReference>
<protein>
    <submittedName>
        <fullName evidence="2">Transposase</fullName>
    </submittedName>
</protein>
<keyword evidence="3" id="KW-1185">Reference proteome</keyword>
<evidence type="ECO:0000259" key="1">
    <source>
        <dbReference type="Pfam" id="PF01548"/>
    </source>
</evidence>
<dbReference type="PANTHER" id="PTHR33055:SF3">
    <property type="entry name" value="PUTATIVE TRANSPOSASE FOR IS117-RELATED"/>
    <property type="match status" value="1"/>
</dbReference>
<proteinExistence type="predicted"/>
<dbReference type="PANTHER" id="PTHR33055">
    <property type="entry name" value="TRANSPOSASE FOR INSERTION SEQUENCE ELEMENT IS1111A"/>
    <property type="match status" value="1"/>
</dbReference>
<sequence>MNDNSPTLNQSIALFVGIDWADQKHDCHIIDSQGRESAMELPHTPEAINQWIAKMTEKAKGGKIAIMLEQSKGPLIHALMFRQNIVLYPINPKQLSRYRESYPGGDGKSDPTDAMYLARLLRERIETLKAWLPDDEQTRLLNRLCEQRRFIVGSQTKLRQQLISVLKQYFPVVLELFGKSHQLDLLLAVLKRWPDPRQLRRADRRLIVRVLREHGVRNEERQKEALDAIRSSPLLCDDSALITPMSMTVKHLAQQIEGSIKTIEQFDQQISESFKAHGDAHLFSSLRGAGPALAPRLLCAFGSQRDRWSDADELASFSGIAPITRLELPTKS</sequence>
<name>A0ABX5XIH3_9BACT</name>
<dbReference type="EMBL" id="CP036432">
    <property type="protein sequence ID" value="QDV81779.1"/>
    <property type="molecule type" value="Genomic_DNA"/>
</dbReference>
<reference evidence="2 3" key="1">
    <citation type="submission" date="2019-02" db="EMBL/GenBank/DDBJ databases">
        <title>Deep-cultivation of Planctomycetes and their phenomic and genomic characterization uncovers novel biology.</title>
        <authorList>
            <person name="Wiegand S."/>
            <person name="Jogler M."/>
            <person name="Boedeker C."/>
            <person name="Pinto D."/>
            <person name="Vollmers J."/>
            <person name="Rivas-Marin E."/>
            <person name="Kohn T."/>
            <person name="Peeters S.H."/>
            <person name="Heuer A."/>
            <person name="Rast P."/>
            <person name="Oberbeckmann S."/>
            <person name="Bunk B."/>
            <person name="Jeske O."/>
            <person name="Meyerdierks A."/>
            <person name="Storesund J.E."/>
            <person name="Kallscheuer N."/>
            <person name="Luecker S."/>
            <person name="Lage O.M."/>
            <person name="Pohl T."/>
            <person name="Merkel B.J."/>
            <person name="Hornburger P."/>
            <person name="Mueller R.-W."/>
            <person name="Bruemmer F."/>
            <person name="Labrenz M."/>
            <person name="Spormann A.M."/>
            <person name="Op den Camp H."/>
            <person name="Overmann J."/>
            <person name="Amann R."/>
            <person name="Jetten M.S.M."/>
            <person name="Mascher T."/>
            <person name="Medema M.H."/>
            <person name="Devos D.P."/>
            <person name="Kaster A.-K."/>
            <person name="Ovreas L."/>
            <person name="Rohde M."/>
            <person name="Galperin M.Y."/>
            <person name="Jogler C."/>
        </authorList>
    </citation>
    <scope>NUCLEOTIDE SEQUENCE [LARGE SCALE GENOMIC DNA]</scope>
    <source>
        <strain evidence="2 3">TBK1r</strain>
    </source>
</reference>
<evidence type="ECO:0000313" key="3">
    <source>
        <dbReference type="Proteomes" id="UP000318081"/>
    </source>
</evidence>
<accession>A0ABX5XIH3</accession>
<organism evidence="2 3">
    <name type="scientific">Stieleria magnilauensis</name>
    <dbReference type="NCBI Taxonomy" id="2527963"/>
    <lineage>
        <taxon>Bacteria</taxon>
        <taxon>Pseudomonadati</taxon>
        <taxon>Planctomycetota</taxon>
        <taxon>Planctomycetia</taxon>
        <taxon>Pirellulales</taxon>
        <taxon>Pirellulaceae</taxon>
        <taxon>Stieleria</taxon>
    </lineage>
</organism>
<dbReference type="Pfam" id="PF01548">
    <property type="entry name" value="DEDD_Tnp_IS110"/>
    <property type="match status" value="1"/>
</dbReference>
<dbReference type="InterPro" id="IPR047650">
    <property type="entry name" value="Transpos_IS110"/>
</dbReference>
<dbReference type="RefSeq" id="WP_145207524.1">
    <property type="nucleotide sequence ID" value="NZ_CP036432.1"/>
</dbReference>
<evidence type="ECO:0000313" key="2">
    <source>
        <dbReference type="EMBL" id="QDV81779.1"/>
    </source>
</evidence>
<feature type="domain" description="Transposase IS110-like N-terminal" evidence="1">
    <location>
        <begin position="16"/>
        <end position="171"/>
    </location>
</feature>
<dbReference type="InterPro" id="IPR002525">
    <property type="entry name" value="Transp_IS110-like_N"/>
</dbReference>